<proteinExistence type="predicted"/>
<comment type="caution">
    <text evidence="1">The sequence shown here is derived from an EMBL/GenBank/DDBJ whole genome shotgun (WGS) entry which is preliminary data.</text>
</comment>
<organism evidence="1 2">
    <name type="scientific">Sorghum bicolor</name>
    <name type="common">Sorghum</name>
    <name type="synonym">Sorghum vulgare</name>
    <dbReference type="NCBI Taxonomy" id="4558"/>
    <lineage>
        <taxon>Eukaryota</taxon>
        <taxon>Viridiplantae</taxon>
        <taxon>Streptophyta</taxon>
        <taxon>Embryophyta</taxon>
        <taxon>Tracheophyta</taxon>
        <taxon>Spermatophyta</taxon>
        <taxon>Magnoliopsida</taxon>
        <taxon>Liliopsida</taxon>
        <taxon>Poales</taxon>
        <taxon>Poaceae</taxon>
        <taxon>PACMAD clade</taxon>
        <taxon>Panicoideae</taxon>
        <taxon>Andropogonodae</taxon>
        <taxon>Andropogoneae</taxon>
        <taxon>Sorghinae</taxon>
        <taxon>Sorghum</taxon>
    </lineage>
</organism>
<name>A0A921Q3P7_SORBI</name>
<dbReference type="Proteomes" id="UP000807115">
    <property type="component" value="Chromosome 10"/>
</dbReference>
<protein>
    <submittedName>
        <fullName evidence="1">Uncharacterized protein</fullName>
    </submittedName>
</protein>
<reference evidence="1" key="1">
    <citation type="journal article" date="2019" name="BMC Genomics">
        <title>A new reference genome for Sorghum bicolor reveals high levels of sequence similarity between sweet and grain genotypes: implications for the genetics of sugar metabolism.</title>
        <authorList>
            <person name="Cooper E.A."/>
            <person name="Brenton Z.W."/>
            <person name="Flinn B.S."/>
            <person name="Jenkins J."/>
            <person name="Shu S."/>
            <person name="Flowers D."/>
            <person name="Luo F."/>
            <person name="Wang Y."/>
            <person name="Xia P."/>
            <person name="Barry K."/>
            <person name="Daum C."/>
            <person name="Lipzen A."/>
            <person name="Yoshinaga Y."/>
            <person name="Schmutz J."/>
            <person name="Saski C."/>
            <person name="Vermerris W."/>
            <person name="Kresovich S."/>
        </authorList>
    </citation>
    <scope>NUCLEOTIDE SEQUENCE</scope>
</reference>
<reference evidence="1" key="2">
    <citation type="submission" date="2020-10" db="EMBL/GenBank/DDBJ databases">
        <authorList>
            <person name="Cooper E.A."/>
            <person name="Brenton Z.W."/>
            <person name="Flinn B.S."/>
            <person name="Jenkins J."/>
            <person name="Shu S."/>
            <person name="Flowers D."/>
            <person name="Luo F."/>
            <person name="Wang Y."/>
            <person name="Xia P."/>
            <person name="Barry K."/>
            <person name="Daum C."/>
            <person name="Lipzen A."/>
            <person name="Yoshinaga Y."/>
            <person name="Schmutz J."/>
            <person name="Saski C."/>
            <person name="Vermerris W."/>
            <person name="Kresovich S."/>
        </authorList>
    </citation>
    <scope>NUCLEOTIDE SEQUENCE</scope>
</reference>
<evidence type="ECO:0000313" key="2">
    <source>
        <dbReference type="Proteomes" id="UP000807115"/>
    </source>
</evidence>
<evidence type="ECO:0000313" key="1">
    <source>
        <dbReference type="EMBL" id="KAG0514223.1"/>
    </source>
</evidence>
<gene>
    <name evidence="1" type="ORF">BDA96_10G172000</name>
</gene>
<dbReference type="EMBL" id="CM027689">
    <property type="protein sequence ID" value="KAG0514223.1"/>
    <property type="molecule type" value="Genomic_DNA"/>
</dbReference>
<accession>A0A921Q3P7</accession>
<dbReference type="AlphaFoldDB" id="A0A921Q3P7"/>
<sequence>MHVSSGQITVFSNFYKLSGDKTDPMRCQHMVRVLNKFSSWCYWAIKDVPKKIEKRLKTLITLVAWEIWRHRNDCVFTGASINITADNHK</sequence>